<dbReference type="Gene3D" id="3.50.50.60">
    <property type="entry name" value="FAD/NAD(P)-binding domain"/>
    <property type="match status" value="1"/>
</dbReference>
<gene>
    <name evidence="3" type="ORF">DLM46_27120</name>
</gene>
<comment type="caution">
    <text evidence="3">The sequence shown here is derived from an EMBL/GenBank/DDBJ whole genome shotgun (WGS) entry which is preliminary data.</text>
</comment>
<dbReference type="Proteomes" id="UP000254875">
    <property type="component" value="Unassembled WGS sequence"/>
</dbReference>
<dbReference type="InterPro" id="IPR006076">
    <property type="entry name" value="FAD-dep_OxRdtase"/>
</dbReference>
<keyword evidence="1" id="KW-0560">Oxidoreductase</keyword>
<dbReference type="PANTHER" id="PTHR13847:SF281">
    <property type="entry name" value="FAD DEPENDENT OXIDOREDUCTASE DOMAIN-CONTAINING PROTEIN"/>
    <property type="match status" value="1"/>
</dbReference>
<organism evidence="3 4">
    <name type="scientific">Paraburkholderia lacunae</name>
    <dbReference type="NCBI Taxonomy" id="2211104"/>
    <lineage>
        <taxon>Bacteria</taxon>
        <taxon>Pseudomonadati</taxon>
        <taxon>Pseudomonadota</taxon>
        <taxon>Betaproteobacteria</taxon>
        <taxon>Burkholderiales</taxon>
        <taxon>Burkholderiaceae</taxon>
        <taxon>Paraburkholderia</taxon>
    </lineage>
</organism>
<proteinExistence type="predicted"/>
<dbReference type="GO" id="GO:0016491">
    <property type="term" value="F:oxidoreductase activity"/>
    <property type="evidence" value="ECO:0007669"/>
    <property type="project" value="UniProtKB-KW"/>
</dbReference>
<protein>
    <submittedName>
        <fullName evidence="3">FAD-dependent oxidoreductase</fullName>
    </submittedName>
</protein>
<keyword evidence="4" id="KW-1185">Reference proteome</keyword>
<dbReference type="SUPFAM" id="SSF51905">
    <property type="entry name" value="FAD/NAD(P)-binding domain"/>
    <property type="match status" value="1"/>
</dbReference>
<dbReference type="Pfam" id="PF01266">
    <property type="entry name" value="DAO"/>
    <property type="match status" value="1"/>
</dbReference>
<accession>A0A370N1V3</accession>
<dbReference type="AlphaFoldDB" id="A0A370N1V3"/>
<dbReference type="GO" id="GO:0005737">
    <property type="term" value="C:cytoplasm"/>
    <property type="evidence" value="ECO:0007669"/>
    <property type="project" value="TreeGrafter"/>
</dbReference>
<evidence type="ECO:0000313" key="3">
    <source>
        <dbReference type="EMBL" id="RDJ99592.1"/>
    </source>
</evidence>
<feature type="domain" description="FAD dependent oxidoreductase" evidence="2">
    <location>
        <begin position="44"/>
        <end position="401"/>
    </location>
</feature>
<dbReference type="OrthoDB" id="9342835at2"/>
<reference evidence="4" key="1">
    <citation type="submission" date="2018-05" db="EMBL/GenBank/DDBJ databases">
        <authorList>
            <person name="Feng T."/>
        </authorList>
    </citation>
    <scope>NUCLEOTIDE SEQUENCE [LARGE SCALE GENOMIC DNA]</scope>
    <source>
        <strain evidence="4">S27</strain>
    </source>
</reference>
<dbReference type="EMBL" id="QHKS01000021">
    <property type="protein sequence ID" value="RDJ99592.1"/>
    <property type="molecule type" value="Genomic_DNA"/>
</dbReference>
<name>A0A370N1V3_9BURK</name>
<dbReference type="RefSeq" id="WP_115105526.1">
    <property type="nucleotide sequence ID" value="NZ_QHKS01000021.1"/>
</dbReference>
<evidence type="ECO:0000256" key="1">
    <source>
        <dbReference type="ARBA" id="ARBA00023002"/>
    </source>
</evidence>
<dbReference type="InterPro" id="IPR036188">
    <property type="entry name" value="FAD/NAD-bd_sf"/>
</dbReference>
<evidence type="ECO:0000313" key="4">
    <source>
        <dbReference type="Proteomes" id="UP000254875"/>
    </source>
</evidence>
<sequence length="445" mass="47700">MLAPTAHPLPQPDSLWRALLAASPDADAAVSTGAPLARDLAVEVAVIGAGYSGLAAAYALQKRAVDCVVLDANPVGWGASGRNGGVVSSKFRLSFPTIDKLHGLDTAKRMHRLAHEGVRVVESLVDEFGLTRARFEHTGSLRCAHTERTLAAICAEADWVRTTLGDTSMTVQSRAEVERETGSKGFVGGVLSADAGTILPLEYVRGLARGMTLRGVPIYESTPVLQMHRAPGDTHVTLRTPGGTVRAKQVIVATNAYSDLTAATSPYQRELVPFRSAMIATERLPADLDAHLMVERRSYTETRRMMKWFRKVDGRMLFGGRDAFGKESQMTGFDALQRAMVALFPDLADVRVAYRWSGYVGMTFNSLPHVGRSDDATSFCLGYNGAGVAMASLLGQHAAALALGETPELSLLGAPGLRPVPFHSLRAPGVRLVAAWYQFLDAVGA</sequence>
<evidence type="ECO:0000259" key="2">
    <source>
        <dbReference type="Pfam" id="PF01266"/>
    </source>
</evidence>
<dbReference type="Gene3D" id="3.30.9.10">
    <property type="entry name" value="D-Amino Acid Oxidase, subunit A, domain 2"/>
    <property type="match status" value="1"/>
</dbReference>
<dbReference type="PANTHER" id="PTHR13847">
    <property type="entry name" value="SARCOSINE DEHYDROGENASE-RELATED"/>
    <property type="match status" value="1"/>
</dbReference>